<organism evidence="2 3">
    <name type="scientific">Agaribacillus aureus</name>
    <dbReference type="NCBI Taxonomy" id="3051825"/>
    <lineage>
        <taxon>Bacteria</taxon>
        <taxon>Pseudomonadati</taxon>
        <taxon>Bacteroidota</taxon>
        <taxon>Cytophagia</taxon>
        <taxon>Cytophagales</taxon>
        <taxon>Splendidivirgaceae</taxon>
        <taxon>Agaribacillus</taxon>
    </lineage>
</organism>
<proteinExistence type="predicted"/>
<name>A0ABT8LCA6_9BACT</name>
<sequence length="136" mass="16212">MRKFDFIIQSLIIGLGFMFTLSGLLRSGEFYWFFLIYAQLFLGPWQFVSSLVNYIAAWNQPGSLYKNLVTIHLYLSVLYLTLTGGLMVFYNFEPSLSWIMIIPWILGLYYYVLSYLKIRRQHKYQQKGRFLPHLKL</sequence>
<reference evidence="2" key="1">
    <citation type="submission" date="2023-06" db="EMBL/GenBank/DDBJ databases">
        <title>Genomic of Agaribacillus aureum.</title>
        <authorList>
            <person name="Wang G."/>
        </authorList>
    </citation>
    <scope>NUCLEOTIDE SEQUENCE</scope>
    <source>
        <strain evidence="2">BMA12</strain>
    </source>
</reference>
<feature type="transmembrane region" description="Helical" evidence="1">
    <location>
        <begin position="7"/>
        <end position="25"/>
    </location>
</feature>
<evidence type="ECO:0000313" key="2">
    <source>
        <dbReference type="EMBL" id="MDN5215392.1"/>
    </source>
</evidence>
<evidence type="ECO:0000313" key="3">
    <source>
        <dbReference type="Proteomes" id="UP001172083"/>
    </source>
</evidence>
<comment type="caution">
    <text evidence="2">The sequence shown here is derived from an EMBL/GenBank/DDBJ whole genome shotgun (WGS) entry which is preliminary data.</text>
</comment>
<keyword evidence="1" id="KW-0472">Membrane</keyword>
<feature type="transmembrane region" description="Helical" evidence="1">
    <location>
        <begin position="96"/>
        <end position="116"/>
    </location>
</feature>
<evidence type="ECO:0008006" key="4">
    <source>
        <dbReference type="Google" id="ProtNLM"/>
    </source>
</evidence>
<evidence type="ECO:0000256" key="1">
    <source>
        <dbReference type="SAM" id="Phobius"/>
    </source>
</evidence>
<keyword evidence="3" id="KW-1185">Reference proteome</keyword>
<gene>
    <name evidence="2" type="ORF">QQ020_25155</name>
</gene>
<keyword evidence="1" id="KW-0812">Transmembrane</keyword>
<accession>A0ABT8LCA6</accession>
<protein>
    <recommendedName>
        <fullName evidence="4">DUF3021 domain-containing protein</fullName>
    </recommendedName>
</protein>
<keyword evidence="1" id="KW-1133">Transmembrane helix</keyword>
<dbReference type="Proteomes" id="UP001172083">
    <property type="component" value="Unassembled WGS sequence"/>
</dbReference>
<feature type="transmembrane region" description="Helical" evidence="1">
    <location>
        <begin position="31"/>
        <end position="56"/>
    </location>
</feature>
<dbReference type="RefSeq" id="WP_346760726.1">
    <property type="nucleotide sequence ID" value="NZ_JAUJEB010000006.1"/>
</dbReference>
<feature type="transmembrane region" description="Helical" evidence="1">
    <location>
        <begin position="68"/>
        <end position="90"/>
    </location>
</feature>
<dbReference type="EMBL" id="JAUJEB010000006">
    <property type="protein sequence ID" value="MDN5215392.1"/>
    <property type="molecule type" value="Genomic_DNA"/>
</dbReference>